<name>A0A554LM45_9BACT</name>
<protein>
    <submittedName>
        <fullName evidence="1">Uncharacterized protein</fullName>
    </submittedName>
</protein>
<accession>A0A554LM45</accession>
<organism evidence="1 2">
    <name type="scientific">Candidatus Berkelbacteria bacterium Licking1014_85</name>
    <dbReference type="NCBI Taxonomy" id="2017148"/>
    <lineage>
        <taxon>Bacteria</taxon>
        <taxon>Candidatus Berkelbacteria</taxon>
    </lineage>
</organism>
<dbReference type="Proteomes" id="UP000315589">
    <property type="component" value="Unassembled WGS sequence"/>
</dbReference>
<proteinExistence type="predicted"/>
<evidence type="ECO:0000313" key="1">
    <source>
        <dbReference type="EMBL" id="TSC93965.1"/>
    </source>
</evidence>
<evidence type="ECO:0000313" key="2">
    <source>
        <dbReference type="Proteomes" id="UP000315589"/>
    </source>
</evidence>
<comment type="caution">
    <text evidence="1">The sequence shown here is derived from an EMBL/GenBank/DDBJ whole genome shotgun (WGS) entry which is preliminary data.</text>
</comment>
<dbReference type="AlphaFoldDB" id="A0A554LM45"/>
<gene>
    <name evidence="1" type="ORF">CEN91_51</name>
</gene>
<sequence length="95" mass="11003">MKGYYKLPTINYRIATHEGNAIRRLASQANELLPMPVNLVPEEYKQKFAKLKQLIEEELDNLPDGVMFPVRLSNIRNSTAVKYIKLLLEIEDKTN</sequence>
<dbReference type="EMBL" id="VMGI01000005">
    <property type="protein sequence ID" value="TSC93965.1"/>
    <property type="molecule type" value="Genomic_DNA"/>
</dbReference>
<reference evidence="1 2" key="1">
    <citation type="submission" date="2017-07" db="EMBL/GenBank/DDBJ databases">
        <title>Mechanisms for carbon and nitrogen cycling indicate functional differentiation within the Candidate Phyla Radiation.</title>
        <authorList>
            <person name="Danczak R.E."/>
            <person name="Johnston M.D."/>
            <person name="Kenah C."/>
            <person name="Slattery M."/>
            <person name="Wrighton K.C."/>
            <person name="Wilkins M.J."/>
        </authorList>
    </citation>
    <scope>NUCLEOTIDE SEQUENCE [LARGE SCALE GENOMIC DNA]</scope>
    <source>
        <strain evidence="1">Licking1014_85</strain>
    </source>
</reference>